<keyword evidence="3" id="KW-0285">Flavoprotein</keyword>
<comment type="cofactor">
    <cofactor evidence="1">
        <name>FAD</name>
        <dbReference type="ChEBI" id="CHEBI:57692"/>
    </cofactor>
</comment>
<dbReference type="PANTHER" id="PTHR47354:SF8">
    <property type="entry name" value="1,2-PHENYLACETYL-COA EPOXIDASE, SUBUNIT E"/>
    <property type="match status" value="1"/>
</dbReference>
<dbReference type="PROSITE" id="PS51384">
    <property type="entry name" value="FAD_FR"/>
    <property type="match status" value="1"/>
</dbReference>
<evidence type="ECO:0000256" key="13">
    <source>
        <dbReference type="SAM" id="MobiDB-lite"/>
    </source>
</evidence>
<dbReference type="InterPro" id="IPR013112">
    <property type="entry name" value="FAD-bd_8"/>
</dbReference>
<feature type="region of interest" description="Disordered" evidence="13">
    <location>
        <begin position="1"/>
        <end position="22"/>
    </location>
</feature>
<dbReference type="InterPro" id="IPR039261">
    <property type="entry name" value="FNR_nucleotide-bd"/>
</dbReference>
<name>A0ABW9QTY1_9ACTN</name>
<keyword evidence="4 14" id="KW-0812">Transmembrane</keyword>
<sequence>MSVAATRRRVPSTLGPPPPTVPPLRREAPTIALGIAALGLGIVVALAFSDETAGAWRLRGGPAIFIGSLTGLVGTYLAMLMVLLASRLPFVESALGFDGLLRWHRRLGPWPITLLTIHAVVLIIGYAQAARTGALHEIGAMINGYAYMLAAFVGLGLMLMAGFASVRAVRRRVKRETWWVIHLYLYLALALAFAHALVLGPDFVNHPVTKIVWCVVWAATAGSVLVFRFGVPIARSVRHNLVVWEVRRETPDVASIILKGRDLDRLPLEGGQFAEWRFLTRGLWWQAHPYTVSGLPQRGYLRITVRGLGDHSRTIARLRRGTRVAFEGPYGVFTAASRRRHRVTLIAAGVGVTSLRPLLEELPAGTQPTVILRAPSAETMPLRAEIAGLVEAQQGVLHELYGSRRAHVLDGRRLRQLVPDIVEQDVYVSGPEDFVADVAATVRRMGVPDEAVHHEAYAL</sequence>
<proteinExistence type="predicted"/>
<evidence type="ECO:0000256" key="5">
    <source>
        <dbReference type="ARBA" id="ARBA00022714"/>
    </source>
</evidence>
<accession>A0ABW9QTY1</accession>
<dbReference type="Pfam" id="PF08022">
    <property type="entry name" value="FAD_binding_8"/>
    <property type="match status" value="1"/>
</dbReference>
<comment type="caution">
    <text evidence="16">The sequence shown here is derived from an EMBL/GenBank/DDBJ whole genome shotgun (WGS) entry which is preliminary data.</text>
</comment>
<feature type="transmembrane region" description="Helical" evidence="14">
    <location>
        <begin position="107"/>
        <end position="127"/>
    </location>
</feature>
<organism evidence="16 17">
    <name type="scientific">Acidiferrimicrobium australe</name>
    <dbReference type="NCBI Taxonomy" id="2664430"/>
    <lineage>
        <taxon>Bacteria</taxon>
        <taxon>Bacillati</taxon>
        <taxon>Actinomycetota</taxon>
        <taxon>Acidimicrobiia</taxon>
        <taxon>Acidimicrobiales</taxon>
        <taxon>Acidimicrobiaceae</taxon>
        <taxon>Acidiferrimicrobium</taxon>
    </lineage>
</organism>
<dbReference type="InterPro" id="IPR017927">
    <property type="entry name" value="FAD-bd_FR_type"/>
</dbReference>
<evidence type="ECO:0000313" key="16">
    <source>
        <dbReference type="EMBL" id="MST33142.1"/>
    </source>
</evidence>
<evidence type="ECO:0000313" key="17">
    <source>
        <dbReference type="Proteomes" id="UP000437736"/>
    </source>
</evidence>
<dbReference type="Gene3D" id="2.40.30.10">
    <property type="entry name" value="Translation factors"/>
    <property type="match status" value="1"/>
</dbReference>
<evidence type="ECO:0000256" key="1">
    <source>
        <dbReference type="ARBA" id="ARBA00001974"/>
    </source>
</evidence>
<keyword evidence="17" id="KW-1185">Reference proteome</keyword>
<dbReference type="Proteomes" id="UP000437736">
    <property type="component" value="Unassembled WGS sequence"/>
</dbReference>
<evidence type="ECO:0000256" key="4">
    <source>
        <dbReference type="ARBA" id="ARBA00022692"/>
    </source>
</evidence>
<feature type="transmembrane region" description="Helical" evidence="14">
    <location>
        <begin position="147"/>
        <end position="166"/>
    </location>
</feature>
<dbReference type="InterPro" id="IPR017938">
    <property type="entry name" value="Riboflavin_synthase-like_b-brl"/>
</dbReference>
<feature type="domain" description="FAD-binding FR-type" evidence="15">
    <location>
        <begin position="236"/>
        <end position="336"/>
    </location>
</feature>
<comment type="subcellular location">
    <subcellularLocation>
        <location evidence="2">Membrane</location>
        <topology evidence="2">Multi-pass membrane protein</topology>
    </subcellularLocation>
</comment>
<evidence type="ECO:0000256" key="8">
    <source>
        <dbReference type="ARBA" id="ARBA00022989"/>
    </source>
</evidence>
<keyword evidence="9" id="KW-0560">Oxidoreductase</keyword>
<evidence type="ECO:0000256" key="10">
    <source>
        <dbReference type="ARBA" id="ARBA00023004"/>
    </source>
</evidence>
<keyword evidence="11" id="KW-0411">Iron-sulfur</keyword>
<feature type="transmembrane region" description="Helical" evidence="14">
    <location>
        <begin position="31"/>
        <end position="49"/>
    </location>
</feature>
<protein>
    <recommendedName>
        <fullName evidence="15">FAD-binding FR-type domain-containing protein</fullName>
    </recommendedName>
</protein>
<evidence type="ECO:0000256" key="14">
    <source>
        <dbReference type="SAM" id="Phobius"/>
    </source>
</evidence>
<evidence type="ECO:0000256" key="12">
    <source>
        <dbReference type="ARBA" id="ARBA00023136"/>
    </source>
</evidence>
<keyword evidence="7" id="KW-0274">FAD</keyword>
<keyword evidence="8 14" id="KW-1133">Transmembrane helix</keyword>
<reference evidence="16 17" key="1">
    <citation type="submission" date="2019-11" db="EMBL/GenBank/DDBJ databases">
        <title>Acidiferrimicrobium australis gen. nov., sp. nov., an acidophilic and obligately heterotrophic, member of the Actinobacteria that catalyses dissimilatory oxido- reduction of iron isolated from metal-rich acidic water in Chile.</title>
        <authorList>
            <person name="Gonzalez D."/>
            <person name="Huber K."/>
            <person name="Hedrich S."/>
            <person name="Rojas-Villalobos C."/>
            <person name="Quatrini R."/>
            <person name="Dinamarca M.A."/>
            <person name="Schwarz A."/>
            <person name="Canales C."/>
            <person name="Nancucheo I."/>
        </authorList>
    </citation>
    <scope>NUCLEOTIDE SEQUENCE [LARGE SCALE GENOMIC DNA]</scope>
    <source>
        <strain evidence="16 17">USS-CCA1</strain>
    </source>
</reference>
<dbReference type="Pfam" id="PF01794">
    <property type="entry name" value="Ferric_reduct"/>
    <property type="match status" value="1"/>
</dbReference>
<keyword evidence="10" id="KW-0408">Iron</keyword>
<dbReference type="InterPro" id="IPR050415">
    <property type="entry name" value="MRET"/>
</dbReference>
<feature type="transmembrane region" description="Helical" evidence="14">
    <location>
        <begin position="178"/>
        <end position="198"/>
    </location>
</feature>
<evidence type="ECO:0000256" key="3">
    <source>
        <dbReference type="ARBA" id="ARBA00022630"/>
    </source>
</evidence>
<evidence type="ECO:0000256" key="2">
    <source>
        <dbReference type="ARBA" id="ARBA00004141"/>
    </source>
</evidence>
<gene>
    <name evidence="16" type="ORF">GHK86_10475</name>
</gene>
<dbReference type="Gene3D" id="3.40.50.80">
    <property type="entry name" value="Nucleotide-binding domain of ferredoxin-NADP reductase (FNR) module"/>
    <property type="match status" value="1"/>
</dbReference>
<feature type="compositionally biased region" description="Basic residues" evidence="13">
    <location>
        <begin position="1"/>
        <end position="10"/>
    </location>
</feature>
<dbReference type="SUPFAM" id="SSF52343">
    <property type="entry name" value="Ferredoxin reductase-like, C-terminal NADP-linked domain"/>
    <property type="match status" value="1"/>
</dbReference>
<evidence type="ECO:0000256" key="7">
    <source>
        <dbReference type="ARBA" id="ARBA00022827"/>
    </source>
</evidence>
<feature type="transmembrane region" description="Helical" evidence="14">
    <location>
        <begin position="210"/>
        <end position="231"/>
    </location>
</feature>
<feature type="transmembrane region" description="Helical" evidence="14">
    <location>
        <begin position="61"/>
        <end position="86"/>
    </location>
</feature>
<dbReference type="InterPro" id="IPR013130">
    <property type="entry name" value="Fe3_Rdtase_TM_dom"/>
</dbReference>
<dbReference type="PANTHER" id="PTHR47354">
    <property type="entry name" value="NADH OXIDOREDUCTASE HCR"/>
    <property type="match status" value="1"/>
</dbReference>
<keyword evidence="5" id="KW-0001">2Fe-2S</keyword>
<evidence type="ECO:0000259" key="15">
    <source>
        <dbReference type="PROSITE" id="PS51384"/>
    </source>
</evidence>
<keyword evidence="12 14" id="KW-0472">Membrane</keyword>
<dbReference type="EMBL" id="WJHE01000500">
    <property type="protein sequence ID" value="MST33142.1"/>
    <property type="molecule type" value="Genomic_DNA"/>
</dbReference>
<keyword evidence="6" id="KW-0479">Metal-binding</keyword>
<evidence type="ECO:0000256" key="9">
    <source>
        <dbReference type="ARBA" id="ARBA00023002"/>
    </source>
</evidence>
<dbReference type="SUPFAM" id="SSF63380">
    <property type="entry name" value="Riboflavin synthase domain-like"/>
    <property type="match status" value="1"/>
</dbReference>
<evidence type="ECO:0000256" key="6">
    <source>
        <dbReference type="ARBA" id="ARBA00022723"/>
    </source>
</evidence>
<evidence type="ECO:0000256" key="11">
    <source>
        <dbReference type="ARBA" id="ARBA00023014"/>
    </source>
</evidence>